<protein>
    <submittedName>
        <fullName evidence="1">Uncharacterized protein</fullName>
    </submittedName>
</protein>
<dbReference type="EMBL" id="BAAANE010000001">
    <property type="protein sequence ID" value="GAA1618868.1"/>
    <property type="molecule type" value="Genomic_DNA"/>
</dbReference>
<sequence>MRHRSRAEEDAETDRLARAEQLKAEFLTIRPEPDPRVAPYWAKYQAVFGAGAGNPQDLKDFANSPVGASPGNMSVFNNAWKDLGPEAAALAVREAVDHLLHGSGALEDRLTALIKSRRGMAGFRETLLTKVLCVMYPDRFLTILKYSGSLGKQGIAHSIYGLALPNPAGANIGQLIVRGNDLLLTLTDAGFTNAQHPSSFLWWARDRN</sequence>
<evidence type="ECO:0000313" key="1">
    <source>
        <dbReference type="EMBL" id="GAA1618868.1"/>
    </source>
</evidence>
<accession>A0ABN2EV59</accession>
<comment type="caution">
    <text evidence="1">The sequence shown here is derived from an EMBL/GenBank/DDBJ whole genome shotgun (WGS) entry which is preliminary data.</text>
</comment>
<organism evidence="1 2">
    <name type="scientific">Kribbella alba</name>
    <dbReference type="NCBI Taxonomy" id="190197"/>
    <lineage>
        <taxon>Bacteria</taxon>
        <taxon>Bacillati</taxon>
        <taxon>Actinomycetota</taxon>
        <taxon>Actinomycetes</taxon>
        <taxon>Propionibacteriales</taxon>
        <taxon>Kribbellaceae</taxon>
        <taxon>Kribbella</taxon>
    </lineage>
</organism>
<gene>
    <name evidence="1" type="ORF">GCM10009744_01890</name>
</gene>
<dbReference type="RefSeq" id="WP_344107510.1">
    <property type="nucleotide sequence ID" value="NZ_BAAANE010000001.1"/>
</dbReference>
<name>A0ABN2EV59_9ACTN</name>
<evidence type="ECO:0000313" key="2">
    <source>
        <dbReference type="Proteomes" id="UP001501319"/>
    </source>
</evidence>
<dbReference type="Proteomes" id="UP001501319">
    <property type="component" value="Unassembled WGS sequence"/>
</dbReference>
<proteinExistence type="predicted"/>
<keyword evidence="2" id="KW-1185">Reference proteome</keyword>
<reference evidence="1 2" key="1">
    <citation type="journal article" date="2019" name="Int. J. Syst. Evol. Microbiol.">
        <title>The Global Catalogue of Microorganisms (GCM) 10K type strain sequencing project: providing services to taxonomists for standard genome sequencing and annotation.</title>
        <authorList>
            <consortium name="The Broad Institute Genomics Platform"/>
            <consortium name="The Broad Institute Genome Sequencing Center for Infectious Disease"/>
            <person name="Wu L."/>
            <person name="Ma J."/>
        </authorList>
    </citation>
    <scope>NUCLEOTIDE SEQUENCE [LARGE SCALE GENOMIC DNA]</scope>
    <source>
        <strain evidence="1 2">JCM 14306</strain>
    </source>
</reference>